<dbReference type="InterPro" id="IPR000873">
    <property type="entry name" value="AMP-dep_synth/lig_dom"/>
</dbReference>
<accession>A0ABV1JYL4</accession>
<name>A0ABV1JYL4_9PSEU</name>
<evidence type="ECO:0000259" key="6">
    <source>
        <dbReference type="Pfam" id="PF13193"/>
    </source>
</evidence>
<dbReference type="PROSITE" id="PS00455">
    <property type="entry name" value="AMP_BINDING"/>
    <property type="match status" value="1"/>
</dbReference>
<dbReference type="GO" id="GO:0004467">
    <property type="term" value="F:long-chain fatty acid-CoA ligase activity"/>
    <property type="evidence" value="ECO:0007669"/>
    <property type="project" value="UniProtKB-EC"/>
</dbReference>
<keyword evidence="2 7" id="KW-0436">Ligase</keyword>
<comment type="caution">
    <text evidence="7">The sequence shown here is derived from an EMBL/GenBank/DDBJ whole genome shotgun (WGS) entry which is preliminary data.</text>
</comment>
<dbReference type="InterPro" id="IPR020845">
    <property type="entry name" value="AMP-binding_CS"/>
</dbReference>
<keyword evidence="3" id="KW-0276">Fatty acid metabolism</keyword>
<dbReference type="Proteomes" id="UP001464923">
    <property type="component" value="Unassembled WGS sequence"/>
</dbReference>
<dbReference type="SUPFAM" id="SSF56801">
    <property type="entry name" value="Acetyl-CoA synthetase-like"/>
    <property type="match status" value="1"/>
</dbReference>
<dbReference type="RefSeq" id="WP_345644048.1">
    <property type="nucleotide sequence ID" value="NZ_BAABLY010000025.1"/>
</dbReference>
<keyword evidence="8" id="KW-1185">Reference proteome</keyword>
<evidence type="ECO:0000313" key="7">
    <source>
        <dbReference type="EMBL" id="MEQ3540766.1"/>
    </source>
</evidence>
<dbReference type="NCBIfam" id="NF004837">
    <property type="entry name" value="PRK06187.1"/>
    <property type="match status" value="1"/>
</dbReference>
<dbReference type="InterPro" id="IPR045851">
    <property type="entry name" value="AMP-bd_C_sf"/>
</dbReference>
<organism evidence="7 8">
    <name type="scientific">Pseudonocardia tropica</name>
    <dbReference type="NCBI Taxonomy" id="681289"/>
    <lineage>
        <taxon>Bacteria</taxon>
        <taxon>Bacillati</taxon>
        <taxon>Actinomycetota</taxon>
        <taxon>Actinomycetes</taxon>
        <taxon>Pseudonocardiales</taxon>
        <taxon>Pseudonocardiaceae</taxon>
        <taxon>Pseudonocardia</taxon>
    </lineage>
</organism>
<keyword evidence="4" id="KW-0443">Lipid metabolism</keyword>
<evidence type="ECO:0000259" key="5">
    <source>
        <dbReference type="Pfam" id="PF00501"/>
    </source>
</evidence>
<gene>
    <name evidence="7" type="ORF">WHI96_18310</name>
</gene>
<dbReference type="Gene3D" id="3.30.300.30">
    <property type="match status" value="1"/>
</dbReference>
<dbReference type="InterPro" id="IPR025110">
    <property type="entry name" value="AMP-bd_C"/>
</dbReference>
<dbReference type="InterPro" id="IPR042099">
    <property type="entry name" value="ANL_N_sf"/>
</dbReference>
<evidence type="ECO:0000256" key="3">
    <source>
        <dbReference type="ARBA" id="ARBA00022832"/>
    </source>
</evidence>
<protein>
    <submittedName>
        <fullName evidence="7">Long-chain-fatty-acid--CoA ligase</fullName>
        <ecNumber evidence="7">6.2.1.3</ecNumber>
    </submittedName>
</protein>
<sequence length="543" mass="59394">METWITELTPLSFLHRSATVLPDKPAVVHGTSSWTFHELFDAVERRARALRAAGVRPGDRVAYLMPNVPEMLAAHFAVPLVEAVLVAVNTRLATDEVRWILEHCSATVLVVDAEYAPTVAPLAGLLPHLRTVVVATDPHGPEPTVDVPDSVWLDDFLAGADGDTAPLQWAIADERATIAINYTSGTTGRPKGVMYTHRGAYLNSLGQIQTSAHDADSVYLWTLPMFHCNGWCTAWALVAAGGTQVCLREVRGGPIWQLIDRHGVTHLNGAPTVVTTIMNAEQAHQLDRSLVVTTAGAPPSPTTILQMETMGFTIVHVYGLTETYGPYSVCQWKDEWQDLTPEERARMQSRQGVAMVVADRVRIVETNRSDDELVDVPADGTTMGEIVMRGNTVMKGYYDDPDSTAAAFTGGWFHSGDLGVQHPDGYVELRDRAKDVIVSGGENISTVEVEQAVLSHPAVLEAAVIGVPDEKWGERPKAFVVLRPEQQAGADDILAHVRGRIARYKSPREVELLAELPKTSTGKIQKFELREKEWASEGSRIRG</sequence>
<feature type="domain" description="AMP-binding enzyme C-terminal" evidence="6">
    <location>
        <begin position="448"/>
        <end position="523"/>
    </location>
</feature>
<proteinExistence type="inferred from homology"/>
<comment type="similarity">
    <text evidence="1">Belongs to the ATP-dependent AMP-binding enzyme family.</text>
</comment>
<evidence type="ECO:0000256" key="1">
    <source>
        <dbReference type="ARBA" id="ARBA00006432"/>
    </source>
</evidence>
<reference evidence="7 8" key="1">
    <citation type="submission" date="2024-03" db="EMBL/GenBank/DDBJ databases">
        <title>Draft genome sequence of Pseudonocardia tropica JCM 19149.</title>
        <authorList>
            <person name="Butdee W."/>
            <person name="Duangmal K."/>
        </authorList>
    </citation>
    <scope>NUCLEOTIDE SEQUENCE [LARGE SCALE GENOMIC DNA]</scope>
    <source>
        <strain evidence="7 8">JCM 19149</strain>
    </source>
</reference>
<dbReference type="EC" id="6.2.1.3" evidence="7"/>
<feature type="domain" description="AMP-dependent synthetase/ligase" evidence="5">
    <location>
        <begin position="15"/>
        <end position="398"/>
    </location>
</feature>
<evidence type="ECO:0000313" key="8">
    <source>
        <dbReference type="Proteomes" id="UP001464923"/>
    </source>
</evidence>
<dbReference type="Pfam" id="PF13193">
    <property type="entry name" value="AMP-binding_C"/>
    <property type="match status" value="1"/>
</dbReference>
<dbReference type="Gene3D" id="3.40.50.12780">
    <property type="entry name" value="N-terminal domain of ligase-like"/>
    <property type="match status" value="1"/>
</dbReference>
<dbReference type="PANTHER" id="PTHR43859:SF4">
    <property type="entry name" value="BUTANOATE--COA LIGASE AAE1-RELATED"/>
    <property type="match status" value="1"/>
</dbReference>
<dbReference type="EMBL" id="JBEDNP010000010">
    <property type="protein sequence ID" value="MEQ3540766.1"/>
    <property type="molecule type" value="Genomic_DNA"/>
</dbReference>
<evidence type="ECO:0000256" key="4">
    <source>
        <dbReference type="ARBA" id="ARBA00023098"/>
    </source>
</evidence>
<dbReference type="Pfam" id="PF00501">
    <property type="entry name" value="AMP-binding"/>
    <property type="match status" value="1"/>
</dbReference>
<dbReference type="PANTHER" id="PTHR43859">
    <property type="entry name" value="ACYL-ACTIVATING ENZYME"/>
    <property type="match status" value="1"/>
</dbReference>
<evidence type="ECO:0000256" key="2">
    <source>
        <dbReference type="ARBA" id="ARBA00022598"/>
    </source>
</evidence>